<dbReference type="PANTHER" id="PTHR10328">
    <property type="entry name" value="PROTEIN MAX MYC-ASSOCIATED FACTOR X"/>
    <property type="match status" value="1"/>
</dbReference>
<sequence length="216" mass="24923">MPYDSNDLIDEKEKDFDCESDLDKRAHHNALERKRRDLIKDSFTNLGDYLPTLRREKVSRAQILKKTADYIIQMKKKKKNLKMEQGREENPKEPMESDPDSESGENTFPKKENTLGRTQEVPPGQEDVTPPPPVSDVLGRLTTTLPQLSAVTGHRERWNRYDGSYKAQSFFTNYDAQADRAQLQYSTRLKKPPDLLQAPLRVTNTRAYVTCSPDHL</sequence>
<dbReference type="Pfam" id="PF00010">
    <property type="entry name" value="HLH"/>
    <property type="match status" value="1"/>
</dbReference>
<dbReference type="InterPro" id="IPR011598">
    <property type="entry name" value="bHLH_dom"/>
</dbReference>
<evidence type="ECO:0000256" key="3">
    <source>
        <dbReference type="ARBA" id="ARBA00023125"/>
    </source>
</evidence>
<dbReference type="EMBL" id="CP092869">
    <property type="protein sequence ID" value="UYV69739.1"/>
    <property type="molecule type" value="Genomic_DNA"/>
</dbReference>
<protein>
    <submittedName>
        <fullName evidence="9">MAX</fullName>
    </submittedName>
</protein>
<evidence type="ECO:0000256" key="2">
    <source>
        <dbReference type="ARBA" id="ARBA00023015"/>
    </source>
</evidence>
<keyword evidence="3" id="KW-0238">DNA-binding</keyword>
<feature type="region of interest" description="Disordered" evidence="7">
    <location>
        <begin position="77"/>
        <end position="135"/>
    </location>
</feature>
<comment type="similarity">
    <text evidence="1">Belongs to the MAX family.</text>
</comment>
<name>A0ABY6KLZ2_9ARAC</name>
<keyword evidence="6" id="KW-0539">Nucleus</keyword>
<feature type="domain" description="BHLH" evidence="8">
    <location>
        <begin position="23"/>
        <end position="74"/>
    </location>
</feature>
<evidence type="ECO:0000313" key="9">
    <source>
        <dbReference type="EMBL" id="UYV69739.1"/>
    </source>
</evidence>
<reference evidence="9 10" key="1">
    <citation type="submission" date="2022-01" db="EMBL/GenBank/DDBJ databases">
        <title>A chromosomal length assembly of Cordylochernes scorpioides.</title>
        <authorList>
            <person name="Zeh D."/>
            <person name="Zeh J."/>
        </authorList>
    </citation>
    <scope>NUCLEOTIDE SEQUENCE [LARGE SCALE GENOMIC DNA]</scope>
    <source>
        <strain evidence="9">IN4F17</strain>
        <tissue evidence="9">Whole Body</tissue>
    </source>
</reference>
<organism evidence="9 10">
    <name type="scientific">Cordylochernes scorpioides</name>
    <dbReference type="NCBI Taxonomy" id="51811"/>
    <lineage>
        <taxon>Eukaryota</taxon>
        <taxon>Metazoa</taxon>
        <taxon>Ecdysozoa</taxon>
        <taxon>Arthropoda</taxon>
        <taxon>Chelicerata</taxon>
        <taxon>Arachnida</taxon>
        <taxon>Pseudoscorpiones</taxon>
        <taxon>Cheliferoidea</taxon>
        <taxon>Chernetidae</taxon>
        <taxon>Cordylochernes</taxon>
    </lineage>
</organism>
<dbReference type="SMART" id="SM00353">
    <property type="entry name" value="HLH"/>
    <property type="match status" value="1"/>
</dbReference>
<evidence type="ECO:0000259" key="8">
    <source>
        <dbReference type="PROSITE" id="PS50888"/>
    </source>
</evidence>
<gene>
    <name evidence="9" type="ORF">LAZ67_7000540</name>
</gene>
<dbReference type="PANTHER" id="PTHR10328:SF3">
    <property type="entry name" value="PROTEIN MAX"/>
    <property type="match status" value="1"/>
</dbReference>
<evidence type="ECO:0000256" key="5">
    <source>
        <dbReference type="ARBA" id="ARBA00023163"/>
    </source>
</evidence>
<dbReference type="PROSITE" id="PS50888">
    <property type="entry name" value="BHLH"/>
    <property type="match status" value="1"/>
</dbReference>
<evidence type="ECO:0000256" key="1">
    <source>
        <dbReference type="ARBA" id="ARBA00007628"/>
    </source>
</evidence>
<evidence type="ECO:0000256" key="4">
    <source>
        <dbReference type="ARBA" id="ARBA00023159"/>
    </source>
</evidence>
<dbReference type="Proteomes" id="UP001235939">
    <property type="component" value="Chromosome 07"/>
</dbReference>
<keyword evidence="4" id="KW-0010">Activator</keyword>
<evidence type="ECO:0000256" key="6">
    <source>
        <dbReference type="ARBA" id="ARBA00023242"/>
    </source>
</evidence>
<dbReference type="Gene3D" id="4.10.280.10">
    <property type="entry name" value="Helix-loop-helix DNA-binding domain"/>
    <property type="match status" value="1"/>
</dbReference>
<keyword evidence="5" id="KW-0804">Transcription</keyword>
<evidence type="ECO:0000313" key="10">
    <source>
        <dbReference type="Proteomes" id="UP001235939"/>
    </source>
</evidence>
<dbReference type="InterPro" id="IPR036638">
    <property type="entry name" value="HLH_DNA-bd_sf"/>
</dbReference>
<keyword evidence="2" id="KW-0805">Transcription regulation</keyword>
<evidence type="ECO:0000256" key="7">
    <source>
        <dbReference type="SAM" id="MobiDB-lite"/>
    </source>
</evidence>
<proteinExistence type="inferred from homology"/>
<accession>A0ABY6KLZ2</accession>
<dbReference type="SUPFAM" id="SSF47459">
    <property type="entry name" value="HLH, helix-loop-helix DNA-binding domain"/>
    <property type="match status" value="1"/>
</dbReference>
<feature type="compositionally biased region" description="Basic and acidic residues" evidence="7">
    <location>
        <begin position="81"/>
        <end position="95"/>
    </location>
</feature>
<keyword evidence="10" id="KW-1185">Reference proteome</keyword>